<dbReference type="InterPro" id="IPR003410">
    <property type="entry name" value="HYR_dom"/>
</dbReference>
<reference evidence="19 20" key="1">
    <citation type="submission" date="2020-02" db="EMBL/GenBank/DDBJ databases">
        <authorList>
            <person name="Kim M.K."/>
        </authorList>
    </citation>
    <scope>NUCLEOTIDE SEQUENCE [LARGE SCALE GENOMIC DNA]</scope>
    <source>
        <strain evidence="19 20">BT327</strain>
    </source>
</reference>
<evidence type="ECO:0000256" key="13">
    <source>
        <dbReference type="ARBA" id="ARBA00023137"/>
    </source>
</evidence>
<evidence type="ECO:0000256" key="9">
    <source>
        <dbReference type="ARBA" id="ARBA00022777"/>
    </source>
</evidence>
<dbReference type="InterPro" id="IPR055163">
    <property type="entry name" value="ALK/LTK-like_GRD"/>
</dbReference>
<dbReference type="Gene3D" id="2.60.40.3440">
    <property type="match status" value="1"/>
</dbReference>
<feature type="domain" description="HYR" evidence="18">
    <location>
        <begin position="847"/>
        <end position="944"/>
    </location>
</feature>
<evidence type="ECO:0000256" key="6">
    <source>
        <dbReference type="ARBA" id="ARBA00022729"/>
    </source>
</evidence>
<dbReference type="GO" id="GO:0005886">
    <property type="term" value="C:plasma membrane"/>
    <property type="evidence" value="ECO:0007669"/>
    <property type="project" value="UniProtKB-SubCell"/>
</dbReference>
<name>A0A6B3LZ56_9BACT</name>
<evidence type="ECO:0000256" key="7">
    <source>
        <dbReference type="ARBA" id="ARBA00022737"/>
    </source>
</evidence>
<dbReference type="PANTHER" id="PTHR24273:SF32">
    <property type="entry name" value="HYALIN"/>
    <property type="match status" value="1"/>
</dbReference>
<dbReference type="EMBL" id="JAAGWD010000007">
    <property type="protein sequence ID" value="NEM99038.1"/>
    <property type="molecule type" value="Genomic_DNA"/>
</dbReference>
<dbReference type="GO" id="GO:0004714">
    <property type="term" value="F:transmembrane receptor protein tyrosine kinase activity"/>
    <property type="evidence" value="ECO:0007669"/>
    <property type="project" value="UniProtKB-EC"/>
</dbReference>
<evidence type="ECO:0000259" key="18">
    <source>
        <dbReference type="PROSITE" id="PS50825"/>
    </source>
</evidence>
<gene>
    <name evidence="19" type="ORF">GXP69_15165</name>
</gene>
<dbReference type="PROSITE" id="PS50825">
    <property type="entry name" value="HYR"/>
    <property type="match status" value="2"/>
</dbReference>
<evidence type="ECO:0000256" key="12">
    <source>
        <dbReference type="ARBA" id="ARBA00023136"/>
    </source>
</evidence>
<evidence type="ECO:0000256" key="1">
    <source>
        <dbReference type="ARBA" id="ARBA00004251"/>
    </source>
</evidence>
<evidence type="ECO:0000313" key="20">
    <source>
        <dbReference type="Proteomes" id="UP000474777"/>
    </source>
</evidence>
<comment type="caution">
    <text evidence="19">The sequence shown here is derived from an EMBL/GenBank/DDBJ whole genome shotgun (WGS) entry which is preliminary data.</text>
</comment>
<dbReference type="GO" id="GO:0005524">
    <property type="term" value="F:ATP binding"/>
    <property type="evidence" value="ECO:0007669"/>
    <property type="project" value="UniProtKB-KW"/>
</dbReference>
<evidence type="ECO:0000256" key="8">
    <source>
        <dbReference type="ARBA" id="ARBA00022741"/>
    </source>
</evidence>
<evidence type="ECO:0000256" key="11">
    <source>
        <dbReference type="ARBA" id="ARBA00022989"/>
    </source>
</evidence>
<dbReference type="SMART" id="SM00560">
    <property type="entry name" value="LamGL"/>
    <property type="match status" value="1"/>
</dbReference>
<keyword evidence="3" id="KW-1003">Cell membrane</keyword>
<evidence type="ECO:0000256" key="17">
    <source>
        <dbReference type="SAM" id="SignalP"/>
    </source>
</evidence>
<evidence type="ECO:0000256" key="3">
    <source>
        <dbReference type="ARBA" id="ARBA00022475"/>
    </source>
</evidence>
<sequence>MKKLLLFFFFSCLLFDAVAGPFLNHSSWRWRNDDGSETSATWKGAENEEIKITNTDEAIRLRLKIHTLADVNFSNEHNIFLENRLSYSESVDGPFIKISATSTANEHFVMDAGAYVPSGTPTTQQLTNTGETYMPGQVINSGSPVDYFAFKNQTNVKEFEWVLKPTSSVTEGRYYFKLDGAGNSNLPSLVYEPKSQPIAVYLNGLHFDGVNDYVEIPSQASNQFDSETEFTVSLWFKANSMAAAGLFNRPSGGGGDMQFWLTAENGVFTYGIDKHGYGWTWIATEKAYEVGEWVHVTTVRRNVSGQRRMEIYANGKLVGSGTVNYTSSASGAPIRIGTFMNVDGAFADGQIDNVSLWKKALTVEEIKSLAVTTLNGNEAGLAGFWRFNETSGTIAYDATPNANHGIIKDMGLSTAWSSLNAGEVTTLKDEAYIGFLTARDVSGDPLTYSIVTAPVNGTLTIGNAATGAFTYTPAANLVGTDAFSYKVSNGAEVSNTATVNVTIVEPNKAPVPALAALPTLTGECAVTVTAPTANDDNDGVITGTTTDPLSYKEQGNYTITWTYRDKEGLTSTQTQQVVVKDETKPVFAAVASITKNNDADKCGAVVTYTMPTATDNCVGSGEDNKKTFNFTGSVQTFTVPVTGKYTLETWGAQGGNDLKVPNQFGGRGGYSKGEVTLTAGTTLYIYVGGQGTGSTNSSWASTGGGGATDIRLINGAWNNSDGLYSRIIVAGGGGGRHGENYEGASSGYVGNDGGGLNAPSFSTQGFTITGSGQTNGGTSTEDYNSVVIGSFGFANPNNMGNSGSVGGWNGGAAGSDDWANGGAGGGWYGGVTSWPTSSGGSGYVLTADSFKPADYTPTAEYYMTDAQLIAGNATMPNPEGGEMVGRSGHGIAVISWKNETVTITQTAGLPSGSLFPVGKTTNTFTATDAAGNIATISFDVTVTDTQKPTVVTKNITVNLYANGNATIKAEDVDNGSTDNCSIAADGYSLSQTEFTCADLGTKTVTLTVTDVNGNSETATAVVTIVDPIKPTITAPAAVVVNTDAGKSTASGVVLGTPTIADNCSDVSVTNDAPATFSLGKTTVTWTVTDASGHKATATQVVTVQDKEAPVPTIATLPTITGQCGATVTAVPSAEDNVSGTVAGKTTDLLSYTAQGTYTITWTYTDAAGNSSSQTQQVVVKDDTAPIVKTKAITVQLDATGKATIKAEDVDNGSTDNCGIEKIALDITAFD</sequence>
<evidence type="ECO:0000256" key="4">
    <source>
        <dbReference type="ARBA" id="ARBA00022679"/>
    </source>
</evidence>
<evidence type="ECO:0000313" key="19">
    <source>
        <dbReference type="EMBL" id="NEM99038.1"/>
    </source>
</evidence>
<feature type="signal peptide" evidence="17">
    <location>
        <begin position="1"/>
        <end position="19"/>
    </location>
</feature>
<dbReference type="RefSeq" id="WP_163915941.1">
    <property type="nucleotide sequence ID" value="NZ_JAAGWD010000007.1"/>
</dbReference>
<evidence type="ECO:0000256" key="5">
    <source>
        <dbReference type="ARBA" id="ARBA00022692"/>
    </source>
</evidence>
<accession>A0A6B3LZ56</accession>
<dbReference type="InterPro" id="IPR006558">
    <property type="entry name" value="LamG-like"/>
</dbReference>
<keyword evidence="20" id="KW-1185">Reference proteome</keyword>
<keyword evidence="16" id="KW-0325">Glycoprotein</keyword>
<keyword evidence="12" id="KW-0472">Membrane</keyword>
<evidence type="ECO:0000256" key="15">
    <source>
        <dbReference type="ARBA" id="ARBA00023170"/>
    </source>
</evidence>
<dbReference type="EC" id="2.7.10.1" evidence="2"/>
<keyword evidence="7" id="KW-0677">Repeat</keyword>
<feature type="chain" id="PRO_5025615207" description="receptor protein-tyrosine kinase" evidence="17">
    <location>
        <begin position="20"/>
        <end position="1230"/>
    </location>
</feature>
<dbReference type="Proteomes" id="UP000474777">
    <property type="component" value="Unassembled WGS sequence"/>
</dbReference>
<dbReference type="Pfam" id="PF17963">
    <property type="entry name" value="Big_9"/>
    <property type="match status" value="1"/>
</dbReference>
<comment type="subcellular location">
    <subcellularLocation>
        <location evidence="1">Cell membrane</location>
        <topology evidence="1">Single-pass type I membrane protein</topology>
    </subcellularLocation>
</comment>
<keyword evidence="8" id="KW-0547">Nucleotide-binding</keyword>
<proteinExistence type="predicted"/>
<dbReference type="Gene3D" id="2.60.40.10">
    <property type="entry name" value="Immunoglobulins"/>
    <property type="match status" value="2"/>
</dbReference>
<keyword evidence="14" id="KW-1015">Disulfide bond</keyword>
<keyword evidence="6 17" id="KW-0732">Signal</keyword>
<feature type="domain" description="HYR" evidence="18">
    <location>
        <begin position="1025"/>
        <end position="1105"/>
    </location>
</feature>
<keyword evidence="15" id="KW-0675">Receptor</keyword>
<keyword evidence="4" id="KW-0808">Transferase</keyword>
<dbReference type="Pfam" id="PF02494">
    <property type="entry name" value="HYR"/>
    <property type="match status" value="2"/>
</dbReference>
<evidence type="ECO:0000256" key="2">
    <source>
        <dbReference type="ARBA" id="ARBA00011902"/>
    </source>
</evidence>
<dbReference type="Gene3D" id="2.60.120.200">
    <property type="match status" value="1"/>
</dbReference>
<keyword evidence="13" id="KW-0829">Tyrosine-protein kinase</keyword>
<protein>
    <recommendedName>
        <fullName evidence="2">receptor protein-tyrosine kinase</fullName>
        <ecNumber evidence="2">2.7.10.1</ecNumber>
    </recommendedName>
</protein>
<dbReference type="SUPFAM" id="SSF49899">
    <property type="entry name" value="Concanavalin A-like lectins/glucanases"/>
    <property type="match status" value="1"/>
</dbReference>
<dbReference type="PANTHER" id="PTHR24273">
    <property type="entry name" value="FI04643P-RELATED"/>
    <property type="match status" value="1"/>
</dbReference>
<keyword evidence="10" id="KW-0067">ATP-binding</keyword>
<feature type="non-terminal residue" evidence="19">
    <location>
        <position position="1230"/>
    </location>
</feature>
<dbReference type="InterPro" id="IPR013783">
    <property type="entry name" value="Ig-like_fold"/>
</dbReference>
<keyword evidence="9" id="KW-0418">Kinase</keyword>
<keyword evidence="11" id="KW-1133">Transmembrane helix</keyword>
<evidence type="ECO:0000256" key="16">
    <source>
        <dbReference type="ARBA" id="ARBA00023180"/>
    </source>
</evidence>
<keyword evidence="5" id="KW-0812">Transmembrane</keyword>
<dbReference type="AlphaFoldDB" id="A0A6B3LZ56"/>
<evidence type="ECO:0000256" key="10">
    <source>
        <dbReference type="ARBA" id="ARBA00022840"/>
    </source>
</evidence>
<dbReference type="GO" id="GO:0004553">
    <property type="term" value="F:hydrolase activity, hydrolyzing O-glycosyl compounds"/>
    <property type="evidence" value="ECO:0007669"/>
    <property type="project" value="UniProtKB-ARBA"/>
</dbReference>
<dbReference type="GO" id="GO:0005975">
    <property type="term" value="P:carbohydrate metabolic process"/>
    <property type="evidence" value="ECO:0007669"/>
    <property type="project" value="UniProtKB-ARBA"/>
</dbReference>
<organism evidence="19 20">
    <name type="scientific">Pontibacter burrus</name>
    <dbReference type="NCBI Taxonomy" id="2704466"/>
    <lineage>
        <taxon>Bacteria</taxon>
        <taxon>Pseudomonadati</taxon>
        <taxon>Bacteroidota</taxon>
        <taxon>Cytophagia</taxon>
        <taxon>Cytophagales</taxon>
        <taxon>Hymenobacteraceae</taxon>
        <taxon>Pontibacter</taxon>
    </lineage>
</organism>
<evidence type="ECO:0000256" key="14">
    <source>
        <dbReference type="ARBA" id="ARBA00023157"/>
    </source>
</evidence>
<dbReference type="Pfam" id="PF13385">
    <property type="entry name" value="Laminin_G_3"/>
    <property type="match status" value="1"/>
</dbReference>
<dbReference type="InterPro" id="IPR013320">
    <property type="entry name" value="ConA-like_dom_sf"/>
</dbReference>
<dbReference type="Pfam" id="PF12810">
    <property type="entry name" value="ALK_LTK_GRD"/>
    <property type="match status" value="1"/>
</dbReference>